<dbReference type="EMBL" id="HG322950">
    <property type="protein sequence ID" value="CDF85742.1"/>
    <property type="molecule type" value="Genomic_DNA"/>
</dbReference>
<sequence length="107" mass="12141">MTAVPYPPEIVRALRLWPALDENPPTAYLADVGEVFGYLVGRVYGDIYCRFLDGRQISTSPVVSLSSQFGYLVAHTLSGNHYVIATYRQEQCGLFEGYLRRLHEVER</sequence>
<protein>
    <submittedName>
        <fullName evidence="1">Uncharacterized protein</fullName>
    </submittedName>
</protein>
<dbReference type="HOGENOM" id="CLU_2207792_0_0_6"/>
<dbReference type="Proteomes" id="UP000025241">
    <property type="component" value="Chromosome I"/>
</dbReference>
<evidence type="ECO:0000313" key="1">
    <source>
        <dbReference type="EMBL" id="CDF85742.1"/>
    </source>
</evidence>
<organism evidence="1 2">
    <name type="scientific">Pseudomonas knackmussii (strain DSM 6978 / CCUG 54928 / LMG 23759 / B13)</name>
    <dbReference type="NCBI Taxonomy" id="1301098"/>
    <lineage>
        <taxon>Bacteria</taxon>
        <taxon>Pseudomonadati</taxon>
        <taxon>Pseudomonadota</taxon>
        <taxon>Gammaproteobacteria</taxon>
        <taxon>Pseudomonadales</taxon>
        <taxon>Pseudomonadaceae</taxon>
        <taxon>Pseudomonas</taxon>
    </lineage>
</organism>
<gene>
    <name evidence="1" type="ORF">PKB_4417</name>
</gene>
<name>A0A024HMI3_PSEKB</name>
<reference evidence="1 2" key="1">
    <citation type="submission" date="2013-03" db="EMBL/GenBank/DDBJ databases">
        <authorList>
            <person name="Linke B."/>
        </authorList>
    </citation>
    <scope>NUCLEOTIDE SEQUENCE [LARGE SCALE GENOMIC DNA]</scope>
    <source>
        <strain evidence="1 2">B13</strain>
    </source>
</reference>
<proteinExistence type="predicted"/>
<accession>A0A024HMI3</accession>
<dbReference type="AlphaFoldDB" id="A0A024HMI3"/>
<reference evidence="1 2" key="2">
    <citation type="submission" date="2014-05" db="EMBL/GenBank/DDBJ databases">
        <title>Genome sequence of the 3-chlorobenzoate degrading bacterium Pseudomonas knackmussii B13 shows multiple evidence for horizontal gene transfer.</title>
        <authorList>
            <person name="Miyazaki R."/>
            <person name="Bertelli C."/>
            <person name="Falquet L."/>
            <person name="Robinson-Rechavi M."/>
            <person name="Gharib W."/>
            <person name="Roy S."/>
            <person name="Van der Meer J.R."/>
        </authorList>
    </citation>
    <scope>NUCLEOTIDE SEQUENCE [LARGE SCALE GENOMIC DNA]</scope>
    <source>
        <strain evidence="1 2">B13</strain>
    </source>
</reference>
<evidence type="ECO:0000313" key="2">
    <source>
        <dbReference type="Proteomes" id="UP000025241"/>
    </source>
</evidence>
<keyword evidence="2" id="KW-1185">Reference proteome</keyword>
<dbReference type="KEGG" id="pkc:PKB_4417"/>
<dbReference type="STRING" id="1301098.PKB_4417"/>